<gene>
    <name evidence="1" type="ORF">SAMN04244560_00150</name>
</gene>
<evidence type="ECO:0000313" key="2">
    <source>
        <dbReference type="Proteomes" id="UP000183404"/>
    </source>
</evidence>
<name>A0A1G7HUM2_THETY</name>
<proteinExistence type="predicted"/>
<dbReference type="Proteomes" id="UP000183404">
    <property type="component" value="Unassembled WGS sequence"/>
</dbReference>
<organism evidence="1 2">
    <name type="scientific">Thermoanaerobacter thermohydrosulfuricus</name>
    <name type="common">Clostridium thermohydrosulfuricum</name>
    <dbReference type="NCBI Taxonomy" id="1516"/>
    <lineage>
        <taxon>Bacteria</taxon>
        <taxon>Bacillati</taxon>
        <taxon>Bacillota</taxon>
        <taxon>Clostridia</taxon>
        <taxon>Thermoanaerobacterales</taxon>
        <taxon>Thermoanaerobacteraceae</taxon>
        <taxon>Thermoanaerobacter</taxon>
    </lineage>
</organism>
<protein>
    <submittedName>
        <fullName evidence="1">Uncharacterized protein</fullName>
    </submittedName>
</protein>
<dbReference type="EMBL" id="FNBS01000002">
    <property type="protein sequence ID" value="SDF03759.1"/>
    <property type="molecule type" value="Genomic_DNA"/>
</dbReference>
<dbReference type="RefSeq" id="WP_074591929.1">
    <property type="nucleotide sequence ID" value="NZ_FNBS01000002.1"/>
</dbReference>
<evidence type="ECO:0000313" key="1">
    <source>
        <dbReference type="EMBL" id="SDF03759.1"/>
    </source>
</evidence>
<dbReference type="AlphaFoldDB" id="A0A1G7HUM2"/>
<reference evidence="1 2" key="1">
    <citation type="submission" date="2016-10" db="EMBL/GenBank/DDBJ databases">
        <authorList>
            <person name="de Groot N.N."/>
        </authorList>
    </citation>
    <scope>NUCLEOTIDE SEQUENCE [LARGE SCALE GENOMIC DNA]</scope>
    <source>
        <strain evidence="1 2">DSM 569</strain>
    </source>
</reference>
<sequence length="76" mass="8780">MQEIHKIALSRTPGEWNKLAKSTSDLDRAFYYNALKRLAEALKKGNKSEIETWTFNAEELKKYLDAKDSAGIKLKY</sequence>
<accession>A0A1G7HUM2</accession>